<reference evidence="4" key="1">
    <citation type="submission" date="2021-02" db="EMBL/GenBank/DDBJ databases">
        <authorList>
            <person name="Nowell W R."/>
        </authorList>
    </citation>
    <scope>NUCLEOTIDE SEQUENCE</scope>
</reference>
<proteinExistence type="inferred from homology"/>
<dbReference type="InterPro" id="IPR013977">
    <property type="entry name" value="GcvT_C"/>
</dbReference>
<protein>
    <recommendedName>
        <fullName evidence="2">Aminomethyltransferase C-terminal domain-containing protein</fullName>
    </recommendedName>
</protein>
<accession>A0A819A0N4</accession>
<dbReference type="Proteomes" id="UP000663860">
    <property type="component" value="Unassembled WGS sequence"/>
</dbReference>
<dbReference type="Pfam" id="PF08669">
    <property type="entry name" value="GCV_T_C"/>
    <property type="match status" value="1"/>
</dbReference>
<dbReference type="InterPro" id="IPR036188">
    <property type="entry name" value="FAD/NAD-bd_sf"/>
</dbReference>
<dbReference type="Gene3D" id="2.40.30.110">
    <property type="entry name" value="Aminomethyltransferase beta-barrel domains"/>
    <property type="match status" value="1"/>
</dbReference>
<dbReference type="Gene3D" id="3.50.50.60">
    <property type="entry name" value="FAD/NAD(P)-binding domain"/>
    <property type="match status" value="1"/>
</dbReference>
<dbReference type="EMBL" id="CAJNOE010000013">
    <property type="protein sequence ID" value="CAF0728685.1"/>
    <property type="molecule type" value="Genomic_DNA"/>
</dbReference>
<dbReference type="InterPro" id="IPR029043">
    <property type="entry name" value="GcvT/YgfZ_C"/>
</dbReference>
<dbReference type="Gene3D" id="3.30.9.10">
    <property type="entry name" value="D-Amino Acid Oxidase, subunit A, domain 2"/>
    <property type="match status" value="1"/>
</dbReference>
<evidence type="ECO:0000313" key="4">
    <source>
        <dbReference type="EMBL" id="CAF3777270.1"/>
    </source>
</evidence>
<name>A0A819A0N4_9BILA</name>
<evidence type="ECO:0000313" key="3">
    <source>
        <dbReference type="EMBL" id="CAF0728685.1"/>
    </source>
</evidence>
<dbReference type="SUPFAM" id="SSF101790">
    <property type="entry name" value="Aminomethyltransferase beta-barrel domain"/>
    <property type="match status" value="1"/>
</dbReference>
<comment type="caution">
    <text evidence="4">The sequence shown here is derived from an EMBL/GenBank/DDBJ whole genome shotgun (WGS) entry which is preliminary data.</text>
</comment>
<dbReference type="Proteomes" id="UP000663868">
    <property type="component" value="Unassembled WGS sequence"/>
</dbReference>
<organism evidence="4 5">
    <name type="scientific">Adineta steineri</name>
    <dbReference type="NCBI Taxonomy" id="433720"/>
    <lineage>
        <taxon>Eukaryota</taxon>
        <taxon>Metazoa</taxon>
        <taxon>Spiralia</taxon>
        <taxon>Gnathifera</taxon>
        <taxon>Rotifera</taxon>
        <taxon>Eurotatoria</taxon>
        <taxon>Bdelloidea</taxon>
        <taxon>Adinetida</taxon>
        <taxon>Adinetidae</taxon>
        <taxon>Adineta</taxon>
    </lineage>
</organism>
<dbReference type="SUPFAM" id="SSF103025">
    <property type="entry name" value="Folate-binding domain"/>
    <property type="match status" value="1"/>
</dbReference>
<feature type="domain" description="Aminomethyltransferase C-terminal" evidence="2">
    <location>
        <begin position="204"/>
        <end position="268"/>
    </location>
</feature>
<evidence type="ECO:0000256" key="1">
    <source>
        <dbReference type="ARBA" id="ARBA00008609"/>
    </source>
</evidence>
<evidence type="ECO:0000259" key="2">
    <source>
        <dbReference type="Pfam" id="PF08669"/>
    </source>
</evidence>
<evidence type="ECO:0000313" key="5">
    <source>
        <dbReference type="Proteomes" id="UP000663868"/>
    </source>
</evidence>
<gene>
    <name evidence="3" type="ORF">IZO911_LOCUS2675</name>
    <name evidence="4" type="ORF">KXQ929_LOCUS15717</name>
</gene>
<dbReference type="EMBL" id="CAJOBB010000923">
    <property type="protein sequence ID" value="CAF3777270.1"/>
    <property type="molecule type" value="Genomic_DNA"/>
</dbReference>
<sequence length="285" mass="32440">MSNLSTQVIRRHENHLFRYLQAYVLQHKLIFYGQYFLKINCYSRLSLIPNRSVSYDPHESHTVPHHIHPITILKLTDKLPSSSESECETLITGADSFIPDGRLIMNESAEGNFWIDNYFVASVINGHSIARAVGARKSIAELIHNGNTNLCTCHIYAMRLIHTGEGGFMFFIPSKFALYVYNMLMKQGKDYGLINARSMSIGILSSELIYRNGEFCGFLTSTVYGFTFEKKVCLGFVHAPSSERITVNYIRGSTYKINIATKRFEARPNVYQPTEMDSTVLLHTN</sequence>
<comment type="similarity">
    <text evidence="1">Belongs to the GcvT family.</text>
</comment>
<dbReference type="AlphaFoldDB" id="A0A819A0N4"/>